<evidence type="ECO:0000313" key="4">
    <source>
        <dbReference type="Proteomes" id="UP001295684"/>
    </source>
</evidence>
<evidence type="ECO:0000313" key="3">
    <source>
        <dbReference type="EMBL" id="CAI2377351.1"/>
    </source>
</evidence>
<gene>
    <name evidence="3" type="ORF">ECRASSUSDP1_LOCUS18735</name>
</gene>
<feature type="chain" id="PRO_5041983937" evidence="2">
    <location>
        <begin position="23"/>
        <end position="266"/>
    </location>
</feature>
<protein>
    <submittedName>
        <fullName evidence="3">Uncharacterized protein</fullName>
    </submittedName>
</protein>
<accession>A0AAD1XQS3</accession>
<comment type="caution">
    <text evidence="3">The sequence shown here is derived from an EMBL/GenBank/DDBJ whole genome shotgun (WGS) entry which is preliminary data.</text>
</comment>
<dbReference type="Proteomes" id="UP001295684">
    <property type="component" value="Unassembled WGS sequence"/>
</dbReference>
<evidence type="ECO:0000256" key="2">
    <source>
        <dbReference type="SAM" id="SignalP"/>
    </source>
</evidence>
<organism evidence="3 4">
    <name type="scientific">Euplotes crassus</name>
    <dbReference type="NCBI Taxonomy" id="5936"/>
    <lineage>
        <taxon>Eukaryota</taxon>
        <taxon>Sar</taxon>
        <taxon>Alveolata</taxon>
        <taxon>Ciliophora</taxon>
        <taxon>Intramacronucleata</taxon>
        <taxon>Spirotrichea</taxon>
        <taxon>Hypotrichia</taxon>
        <taxon>Euplotida</taxon>
        <taxon>Euplotidae</taxon>
        <taxon>Moneuplotes</taxon>
    </lineage>
</organism>
<keyword evidence="1" id="KW-1133">Transmembrane helix</keyword>
<feature type="transmembrane region" description="Helical" evidence="1">
    <location>
        <begin position="214"/>
        <end position="233"/>
    </location>
</feature>
<reference evidence="3" key="1">
    <citation type="submission" date="2023-07" db="EMBL/GenBank/DDBJ databases">
        <authorList>
            <consortium name="AG Swart"/>
            <person name="Singh M."/>
            <person name="Singh A."/>
            <person name="Seah K."/>
            <person name="Emmerich C."/>
        </authorList>
    </citation>
    <scope>NUCLEOTIDE SEQUENCE</scope>
    <source>
        <strain evidence="3">DP1</strain>
    </source>
</reference>
<dbReference type="EMBL" id="CAMPGE010018985">
    <property type="protein sequence ID" value="CAI2377351.1"/>
    <property type="molecule type" value="Genomic_DNA"/>
</dbReference>
<keyword evidence="1" id="KW-0472">Membrane</keyword>
<keyword evidence="4" id="KW-1185">Reference proteome</keyword>
<name>A0AAD1XQS3_EUPCR</name>
<proteinExistence type="predicted"/>
<keyword evidence="2" id="KW-0732">Signal</keyword>
<dbReference type="AlphaFoldDB" id="A0AAD1XQS3"/>
<evidence type="ECO:0000256" key="1">
    <source>
        <dbReference type="SAM" id="Phobius"/>
    </source>
</evidence>
<feature type="signal peptide" evidence="2">
    <location>
        <begin position="1"/>
        <end position="22"/>
    </location>
</feature>
<sequence length="266" mass="30982">MTEFQALKGLFFLCCLLAIAKCAYQPDFNYKVPEIPKHLQEIAEDMEWAAEKLDEYKNVINILFIEDEEKKYIEMSYILWKLYTDCPQLSCIVCWNDSDPDCEQKNGFIDAAVYISLRIRSWCKTVMEEIEVGLMDVESFYLKKAFEVENYIINHTSFSEFNNSRVCIRKLISSYLLPNYQRPILVECDQYEKYIRQAIELDSDHYDAISNKTAALELIVILFVVLLLVALWLTKLEYQVYKKNYNKARLAIGGNAVVGVDMANLG</sequence>
<keyword evidence="1" id="KW-0812">Transmembrane</keyword>